<feature type="region of interest" description="Disordered" evidence="1">
    <location>
        <begin position="1"/>
        <end position="159"/>
    </location>
</feature>
<evidence type="ECO:0000313" key="3">
    <source>
        <dbReference type="EMBL" id="CCM64462.1"/>
    </source>
</evidence>
<keyword evidence="2" id="KW-0472">Membrane</keyword>
<dbReference type="EMBL" id="CANL01000034">
    <property type="protein sequence ID" value="CCM64462.1"/>
    <property type="molecule type" value="Genomic_DNA"/>
</dbReference>
<comment type="caution">
    <text evidence="3">The sequence shown here is derived from an EMBL/GenBank/DDBJ whole genome shotgun (WGS) entry which is preliminary data.</text>
</comment>
<feature type="transmembrane region" description="Helical" evidence="2">
    <location>
        <begin position="268"/>
        <end position="288"/>
    </location>
</feature>
<dbReference type="HOGENOM" id="CLU_939047_0_0_11"/>
<feature type="compositionally biased region" description="Pro residues" evidence="1">
    <location>
        <begin position="140"/>
        <end position="150"/>
    </location>
</feature>
<dbReference type="SUPFAM" id="SSF81995">
    <property type="entry name" value="beta-sandwich domain of Sec23/24"/>
    <property type="match status" value="1"/>
</dbReference>
<accession>R4Z6E2</accession>
<name>R4Z6E2_9ACTN</name>
<reference evidence="3 4" key="1">
    <citation type="journal article" date="2013" name="ISME J.">
        <title>Metabolic model for the filamentous 'Candidatus Microthrix parvicella' based on genomic and metagenomic analyses.</title>
        <authorList>
            <person name="Jon McIlroy S."/>
            <person name="Kristiansen R."/>
            <person name="Albertsen M."/>
            <person name="Michael Karst S."/>
            <person name="Rossetti S."/>
            <person name="Lund Nielsen J."/>
            <person name="Tandoi V."/>
            <person name="James Seviour R."/>
            <person name="Nielsen P.H."/>
        </authorList>
    </citation>
    <scope>NUCLEOTIDE SEQUENCE [LARGE SCALE GENOMIC DNA]</scope>
    <source>
        <strain evidence="3 4">RN1</strain>
    </source>
</reference>
<keyword evidence="2" id="KW-1133">Transmembrane helix</keyword>
<keyword evidence="2" id="KW-0812">Transmembrane</keyword>
<evidence type="ECO:0000256" key="1">
    <source>
        <dbReference type="SAM" id="MobiDB-lite"/>
    </source>
</evidence>
<keyword evidence="4" id="KW-1185">Reference proteome</keyword>
<feature type="compositionally biased region" description="Basic and acidic residues" evidence="1">
    <location>
        <begin position="33"/>
        <end position="43"/>
    </location>
</feature>
<feature type="transmembrane region" description="Helical" evidence="2">
    <location>
        <begin position="203"/>
        <end position="221"/>
    </location>
</feature>
<dbReference type="Proteomes" id="UP000018291">
    <property type="component" value="Unassembled WGS sequence"/>
</dbReference>
<feature type="transmembrane region" description="Helical" evidence="2">
    <location>
        <begin position="164"/>
        <end position="183"/>
    </location>
</feature>
<gene>
    <name evidence="3" type="ORF">BN381_40076</name>
</gene>
<evidence type="ECO:0000313" key="4">
    <source>
        <dbReference type="Proteomes" id="UP000018291"/>
    </source>
</evidence>
<feature type="compositionally biased region" description="Low complexity" evidence="1">
    <location>
        <begin position="108"/>
        <end position="139"/>
    </location>
</feature>
<sequence>MYPRTAQGAKVNDGVHPLLRAVASPNMSNDGGSDDRNDTDRGFDPAADEGADPGFEPTGVYGVGSTPAPEPDQTGVYGSPGTTAAAPSWYTPGDQTPPQPADPHPTMVQPVPGAQQQPAVTPGFTQPQPQASPPTQAYPYPQPQPQPQPQVSPGSNPAVGPRRWNLWAGVAAATSLVAIGSTWQLADMVGDLGDLALRQQFSFALQSGHLVLGVLTLLALATRTRVPTAVLTFLLGGSLLAISGYGLYLQVDDFGDVYGTSDAIQRVLPFLSAPVPLALATMLAAFLLRVNNVQPR</sequence>
<proteinExistence type="predicted"/>
<dbReference type="AlphaFoldDB" id="R4Z6E2"/>
<feature type="transmembrane region" description="Helical" evidence="2">
    <location>
        <begin position="228"/>
        <end position="248"/>
    </location>
</feature>
<organism evidence="3 4">
    <name type="scientific">Candidatus Neomicrothrix parvicella RN1</name>
    <dbReference type="NCBI Taxonomy" id="1229780"/>
    <lineage>
        <taxon>Bacteria</taxon>
        <taxon>Bacillati</taxon>
        <taxon>Actinomycetota</taxon>
        <taxon>Acidimicrobiia</taxon>
        <taxon>Acidimicrobiales</taxon>
        <taxon>Microthrixaceae</taxon>
        <taxon>Candidatus Neomicrothrix</taxon>
    </lineage>
</organism>
<protein>
    <submittedName>
        <fullName evidence="3">Uncharacterized protein</fullName>
    </submittedName>
</protein>
<evidence type="ECO:0000256" key="2">
    <source>
        <dbReference type="SAM" id="Phobius"/>
    </source>
</evidence>